<accession>A0A6A5RB77</accession>
<keyword evidence="5" id="KW-0862">Zinc</keyword>
<dbReference type="GeneID" id="54346439"/>
<dbReference type="Proteomes" id="UP000800082">
    <property type="component" value="Unassembled WGS sequence"/>
</dbReference>
<reference evidence="10" key="1">
    <citation type="journal article" date="2020" name="Stud. Mycol.">
        <title>101 Dothideomycetes genomes: a test case for predicting lifestyles and emergence of pathogens.</title>
        <authorList>
            <person name="Haridas S."/>
            <person name="Albert R."/>
            <person name="Binder M."/>
            <person name="Bloem J."/>
            <person name="Labutti K."/>
            <person name="Salamov A."/>
            <person name="Andreopoulos B."/>
            <person name="Baker S."/>
            <person name="Barry K."/>
            <person name="Bills G."/>
            <person name="Bluhm B."/>
            <person name="Cannon C."/>
            <person name="Castanera R."/>
            <person name="Culley D."/>
            <person name="Daum C."/>
            <person name="Ezra D."/>
            <person name="Gonzalez J."/>
            <person name="Henrissat B."/>
            <person name="Kuo A."/>
            <person name="Liang C."/>
            <person name="Lipzen A."/>
            <person name="Lutzoni F."/>
            <person name="Magnuson J."/>
            <person name="Mondo S."/>
            <person name="Nolan M."/>
            <person name="Ohm R."/>
            <person name="Pangilinan J."/>
            <person name="Park H.-J."/>
            <person name="Ramirez L."/>
            <person name="Alfaro M."/>
            <person name="Sun H."/>
            <person name="Tritt A."/>
            <person name="Yoshinaga Y."/>
            <person name="Zwiers L.-H."/>
            <person name="Turgeon B."/>
            <person name="Goodwin S."/>
            <person name="Spatafora J."/>
            <person name="Crous P."/>
            <person name="Grigoriev I."/>
        </authorList>
    </citation>
    <scope>NUCLEOTIDE SEQUENCE</scope>
    <source>
        <strain evidence="10">CBS 183.55</strain>
    </source>
</reference>
<dbReference type="GO" id="GO:0046872">
    <property type="term" value="F:metal ion binding"/>
    <property type="evidence" value="ECO:0007669"/>
    <property type="project" value="UniProtKB-KW"/>
</dbReference>
<evidence type="ECO:0000256" key="5">
    <source>
        <dbReference type="ARBA" id="ARBA00022833"/>
    </source>
</evidence>
<dbReference type="AlphaFoldDB" id="A0A6A5RB77"/>
<comment type="subcellular location">
    <subcellularLocation>
        <location evidence="1">Nucleus</location>
    </subcellularLocation>
</comment>
<evidence type="ECO:0000256" key="1">
    <source>
        <dbReference type="ARBA" id="ARBA00004123"/>
    </source>
</evidence>
<evidence type="ECO:0000256" key="3">
    <source>
        <dbReference type="ARBA" id="ARBA00022723"/>
    </source>
</evidence>
<keyword evidence="7" id="KW-0804">Transcription</keyword>
<organism evidence="10 11">
    <name type="scientific">Didymella exigua CBS 183.55</name>
    <dbReference type="NCBI Taxonomy" id="1150837"/>
    <lineage>
        <taxon>Eukaryota</taxon>
        <taxon>Fungi</taxon>
        <taxon>Dikarya</taxon>
        <taxon>Ascomycota</taxon>
        <taxon>Pezizomycotina</taxon>
        <taxon>Dothideomycetes</taxon>
        <taxon>Pleosporomycetidae</taxon>
        <taxon>Pleosporales</taxon>
        <taxon>Pleosporineae</taxon>
        <taxon>Didymellaceae</taxon>
        <taxon>Didymella</taxon>
    </lineage>
</organism>
<keyword evidence="4" id="KW-0677">Repeat</keyword>
<dbReference type="EMBL" id="ML978990">
    <property type="protein sequence ID" value="KAF1924783.1"/>
    <property type="molecule type" value="Genomic_DNA"/>
</dbReference>
<evidence type="ECO:0000256" key="7">
    <source>
        <dbReference type="ARBA" id="ARBA00023163"/>
    </source>
</evidence>
<keyword evidence="3" id="KW-0479">Metal-binding</keyword>
<keyword evidence="11" id="KW-1185">Reference proteome</keyword>
<sequence length="227" mass="25337">MANRGNDQKGAGSPPSKELLVHVTSTSHSPPDGTTEAGTFVPDLLTNDNSEVKTYLPSPPPGGSAKIGTYIASLNTEQRNSIIQFIQATKEPTSVAIQTLIECEWDLIEAVSRFGDDYDDAQEDFEKEIVTPPTRFSGSEHSSRNVQTPPRQPKKDKRKSRSPVPLRRDLLHKLAFQNGQDWPQNPRNAAYEAIILQYSPSSPSMQTIPMFLSPYEDKMWYTGFMRP</sequence>
<protein>
    <submittedName>
        <fullName evidence="10">Uncharacterized protein</fullName>
    </submittedName>
</protein>
<dbReference type="GO" id="GO:0006366">
    <property type="term" value="P:transcription by RNA polymerase II"/>
    <property type="evidence" value="ECO:0007669"/>
    <property type="project" value="InterPro"/>
</dbReference>
<feature type="region of interest" description="Disordered" evidence="9">
    <location>
        <begin position="1"/>
        <end position="43"/>
    </location>
</feature>
<dbReference type="RefSeq" id="XP_033445035.1">
    <property type="nucleotide sequence ID" value="XM_033588792.1"/>
</dbReference>
<evidence type="ECO:0000313" key="10">
    <source>
        <dbReference type="EMBL" id="KAF1924783.1"/>
    </source>
</evidence>
<evidence type="ECO:0000256" key="9">
    <source>
        <dbReference type="SAM" id="MobiDB-lite"/>
    </source>
</evidence>
<keyword evidence="2" id="KW-0597">Phosphoprotein</keyword>
<evidence type="ECO:0000256" key="8">
    <source>
        <dbReference type="ARBA" id="ARBA00023242"/>
    </source>
</evidence>
<evidence type="ECO:0000256" key="4">
    <source>
        <dbReference type="ARBA" id="ARBA00022737"/>
    </source>
</evidence>
<dbReference type="InterPro" id="IPR000684">
    <property type="entry name" value="RNA_pol_II_repeat_euk"/>
</dbReference>
<dbReference type="PROSITE" id="PS00115">
    <property type="entry name" value="RNA_POL_II_REPEAT"/>
    <property type="match status" value="1"/>
</dbReference>
<name>A0A6A5RB77_9PLEO</name>
<dbReference type="GO" id="GO:0003677">
    <property type="term" value="F:DNA binding"/>
    <property type="evidence" value="ECO:0007669"/>
    <property type="project" value="UniProtKB-KW"/>
</dbReference>
<feature type="compositionally biased region" description="Basic residues" evidence="9">
    <location>
        <begin position="152"/>
        <end position="161"/>
    </location>
</feature>
<gene>
    <name evidence="10" type="ORF">M421DRAFT_270762</name>
</gene>
<evidence type="ECO:0000313" key="11">
    <source>
        <dbReference type="Proteomes" id="UP000800082"/>
    </source>
</evidence>
<dbReference type="GO" id="GO:0005634">
    <property type="term" value="C:nucleus"/>
    <property type="evidence" value="ECO:0007669"/>
    <property type="project" value="UniProtKB-SubCell"/>
</dbReference>
<feature type="compositionally biased region" description="Polar residues" evidence="9">
    <location>
        <begin position="134"/>
        <end position="149"/>
    </location>
</feature>
<keyword evidence="8" id="KW-0539">Nucleus</keyword>
<evidence type="ECO:0000256" key="2">
    <source>
        <dbReference type="ARBA" id="ARBA00022553"/>
    </source>
</evidence>
<dbReference type="OrthoDB" id="3791185at2759"/>
<keyword evidence="6" id="KW-0238">DNA-binding</keyword>
<evidence type="ECO:0000256" key="6">
    <source>
        <dbReference type="ARBA" id="ARBA00023125"/>
    </source>
</evidence>
<proteinExistence type="predicted"/>
<feature type="region of interest" description="Disordered" evidence="9">
    <location>
        <begin position="129"/>
        <end position="164"/>
    </location>
</feature>